<sequence>MDHNENGKDPDQCFLDNLLNTLYDFGDAGGSSGSKKKRRSLKRSKTSEVEDEDTTAVECSASKDRDFSVIELSNSSQVGNTSSPTTKAGPVEVVVFQDPQKRQRKDRQPPLHDVKDKAPQTMENKTVDPNAFLLEKARLQVHKFGITGYQKVQQRVFELDRAIMLGAKPPKKEYVNYKVLQQKIQDKKQKVKEESETNTKTKKAATKKWNERRKSFSLKAPTGQLGRFKNGMLVLHPEDIRKIKTSKVRN</sequence>
<proteinExistence type="predicted"/>
<dbReference type="InterPro" id="IPR027973">
    <property type="entry name" value="FSAF1-like"/>
</dbReference>
<gene>
    <name evidence="2" type="ORF">UPYG_G00252050</name>
</gene>
<name>A0ABD0W844_UMBPY</name>
<dbReference type="PANTHER" id="PTHR28366">
    <property type="entry name" value="CHROMOSOME 1 OPEN READING FRAME 131"/>
    <property type="match status" value="1"/>
</dbReference>
<dbReference type="PANTHER" id="PTHR28366:SF1">
    <property type="entry name" value="CHROMOSOME 1 OPEN READING FRAME 131"/>
    <property type="match status" value="1"/>
</dbReference>
<keyword evidence="3" id="KW-1185">Reference proteome</keyword>
<evidence type="ECO:0000313" key="2">
    <source>
        <dbReference type="EMBL" id="KAL0967425.1"/>
    </source>
</evidence>
<organism evidence="2 3">
    <name type="scientific">Umbra pygmaea</name>
    <name type="common">Eastern mudminnow</name>
    <dbReference type="NCBI Taxonomy" id="75934"/>
    <lineage>
        <taxon>Eukaryota</taxon>
        <taxon>Metazoa</taxon>
        <taxon>Chordata</taxon>
        <taxon>Craniata</taxon>
        <taxon>Vertebrata</taxon>
        <taxon>Euteleostomi</taxon>
        <taxon>Actinopterygii</taxon>
        <taxon>Neopterygii</taxon>
        <taxon>Teleostei</taxon>
        <taxon>Protacanthopterygii</taxon>
        <taxon>Esociformes</taxon>
        <taxon>Umbridae</taxon>
        <taxon>Umbra</taxon>
    </lineage>
</organism>
<accession>A0ABD0W844</accession>
<feature type="region of interest" description="Disordered" evidence="1">
    <location>
        <begin position="191"/>
        <end position="223"/>
    </location>
</feature>
<feature type="compositionally biased region" description="Basic residues" evidence="1">
    <location>
        <begin position="34"/>
        <end position="44"/>
    </location>
</feature>
<feature type="region of interest" description="Disordered" evidence="1">
    <location>
        <begin position="72"/>
        <end position="121"/>
    </location>
</feature>
<dbReference type="EMBL" id="JAGEUA010000008">
    <property type="protein sequence ID" value="KAL0967425.1"/>
    <property type="molecule type" value="Genomic_DNA"/>
</dbReference>
<dbReference type="Proteomes" id="UP001557470">
    <property type="component" value="Unassembled WGS sequence"/>
</dbReference>
<comment type="caution">
    <text evidence="2">The sequence shown here is derived from an EMBL/GenBank/DDBJ whole genome shotgun (WGS) entry which is preliminary data.</text>
</comment>
<evidence type="ECO:0000256" key="1">
    <source>
        <dbReference type="SAM" id="MobiDB-lite"/>
    </source>
</evidence>
<reference evidence="2 3" key="1">
    <citation type="submission" date="2024-06" db="EMBL/GenBank/DDBJ databases">
        <authorList>
            <person name="Pan Q."/>
            <person name="Wen M."/>
            <person name="Jouanno E."/>
            <person name="Zahm M."/>
            <person name="Klopp C."/>
            <person name="Cabau C."/>
            <person name="Louis A."/>
            <person name="Berthelot C."/>
            <person name="Parey E."/>
            <person name="Roest Crollius H."/>
            <person name="Montfort J."/>
            <person name="Robinson-Rechavi M."/>
            <person name="Bouchez O."/>
            <person name="Lampietro C."/>
            <person name="Lopez Roques C."/>
            <person name="Donnadieu C."/>
            <person name="Postlethwait J."/>
            <person name="Bobe J."/>
            <person name="Verreycken H."/>
            <person name="Guiguen Y."/>
        </authorList>
    </citation>
    <scope>NUCLEOTIDE SEQUENCE [LARGE SCALE GENOMIC DNA]</scope>
    <source>
        <strain evidence="2">Up_M1</strain>
        <tissue evidence="2">Testis</tissue>
    </source>
</reference>
<dbReference type="Pfam" id="PF15375">
    <property type="entry name" value="FSAF1"/>
    <property type="match status" value="1"/>
</dbReference>
<evidence type="ECO:0000313" key="3">
    <source>
        <dbReference type="Proteomes" id="UP001557470"/>
    </source>
</evidence>
<feature type="compositionally biased region" description="Basic and acidic residues" evidence="1">
    <location>
        <begin position="106"/>
        <end position="118"/>
    </location>
</feature>
<feature type="region of interest" description="Disordered" evidence="1">
    <location>
        <begin position="25"/>
        <end position="57"/>
    </location>
</feature>
<protein>
    <submittedName>
        <fullName evidence="2">Uncharacterized protein</fullName>
    </submittedName>
</protein>
<dbReference type="AlphaFoldDB" id="A0ABD0W844"/>
<feature type="compositionally biased region" description="Polar residues" evidence="1">
    <location>
        <begin position="72"/>
        <end position="86"/>
    </location>
</feature>
<dbReference type="InterPro" id="IPR052852">
    <property type="entry name" value="SSU_Processome_Comp"/>
</dbReference>